<dbReference type="EMBL" id="CYRY02005448">
    <property type="protein sequence ID" value="VCW69880.1"/>
    <property type="molecule type" value="Genomic_DNA"/>
</dbReference>
<name>A0A9X9PWL5_GULGU</name>
<comment type="caution">
    <text evidence="1">The sequence shown here is derived from an EMBL/GenBank/DDBJ whole genome shotgun (WGS) entry which is preliminary data.</text>
</comment>
<accession>A0A9X9PWL5</accession>
<proteinExistence type="predicted"/>
<keyword evidence="2" id="KW-1185">Reference proteome</keyword>
<organism evidence="1 2">
    <name type="scientific">Gulo gulo</name>
    <name type="common">Wolverine</name>
    <name type="synonym">Gluton</name>
    <dbReference type="NCBI Taxonomy" id="48420"/>
    <lineage>
        <taxon>Eukaryota</taxon>
        <taxon>Metazoa</taxon>
        <taxon>Chordata</taxon>
        <taxon>Craniata</taxon>
        <taxon>Vertebrata</taxon>
        <taxon>Euteleostomi</taxon>
        <taxon>Mammalia</taxon>
        <taxon>Eutheria</taxon>
        <taxon>Laurasiatheria</taxon>
        <taxon>Carnivora</taxon>
        <taxon>Caniformia</taxon>
        <taxon>Musteloidea</taxon>
        <taxon>Mustelidae</taxon>
        <taxon>Guloninae</taxon>
        <taxon>Gulo</taxon>
    </lineage>
</organism>
<feature type="non-terminal residue" evidence="1">
    <location>
        <position position="56"/>
    </location>
</feature>
<reference evidence="1 2" key="1">
    <citation type="submission" date="2018-10" db="EMBL/GenBank/DDBJ databases">
        <authorList>
            <person name="Ekblom R."/>
            <person name="Jareborg N."/>
        </authorList>
    </citation>
    <scope>NUCLEOTIDE SEQUENCE [LARGE SCALE GENOMIC DNA]</scope>
    <source>
        <tissue evidence="1">Muscle</tissue>
    </source>
</reference>
<gene>
    <name evidence="1" type="ORF">BN2614_LOCUS1</name>
</gene>
<protein>
    <submittedName>
        <fullName evidence="1">Uncharacterized protein</fullName>
    </submittedName>
</protein>
<dbReference type="AlphaFoldDB" id="A0A9X9PWL5"/>
<dbReference type="Proteomes" id="UP000269945">
    <property type="component" value="Unassembled WGS sequence"/>
</dbReference>
<evidence type="ECO:0000313" key="1">
    <source>
        <dbReference type="EMBL" id="VCW69880.1"/>
    </source>
</evidence>
<sequence>MRERLLFHNQRAQSGRYCLVLGPHHDCGQSSLCFWRGWMGSRLGSGEYRPSKLWGC</sequence>
<evidence type="ECO:0000313" key="2">
    <source>
        <dbReference type="Proteomes" id="UP000269945"/>
    </source>
</evidence>